<sequence length="393" mass="43672">MHLSKPSSRIEIDGIAKRFGDNAVLHDLNLSIDPGEFVVLLGPSGCGKSTLLRLIAGLEEPSAGRIRIGTRDVTDFPPRRRDIAMVFQSYALYAHLSVADNISFPLRMRDMPWYYEIPLLGRLIPAARERKRKHREQAAHAAEAVGMQHLLHRKPRELSGGQRQRVALARAMIHDPSVFLMDEPLSNLDAQLRSHTRAEIIRLHQRLKRTFIYVTHDQVEAMTMGTRVIVMNQGKIQQDGTPDDLYDAPANAFVAGFVGSPAINLVTAQPAAEGFAINGQVLPGSVRYRAASGFGQLPNSLTLGMRPEYLRIGEEGLPAAIELVERLGTEQVVTLQACGVSLRVKLDSEVRYRAGDRVNVSLDWSRVHLFDADSGNRIEPVRAQARSLREKFA</sequence>
<dbReference type="InterPro" id="IPR003593">
    <property type="entry name" value="AAA+_ATPase"/>
</dbReference>
<accession>A0A7D4E432</accession>
<dbReference type="InterPro" id="IPR013611">
    <property type="entry name" value="Transp-assoc_OB_typ2"/>
</dbReference>
<dbReference type="AlphaFoldDB" id="A0A7D4E432"/>
<dbReference type="SUPFAM" id="SSF50331">
    <property type="entry name" value="MOP-like"/>
    <property type="match status" value="1"/>
</dbReference>
<feature type="domain" description="ABC transporter" evidence="7">
    <location>
        <begin position="10"/>
        <end position="258"/>
    </location>
</feature>
<keyword evidence="2" id="KW-1003">Cell membrane</keyword>
<dbReference type="GO" id="GO:0005524">
    <property type="term" value="F:ATP binding"/>
    <property type="evidence" value="ECO:0007669"/>
    <property type="project" value="UniProtKB-KW"/>
</dbReference>
<dbReference type="PROSITE" id="PS50893">
    <property type="entry name" value="ABC_TRANSPORTER_2"/>
    <property type="match status" value="1"/>
</dbReference>
<gene>
    <name evidence="8" type="ORF">FOC84_29730</name>
</gene>
<dbReference type="SMART" id="SM00382">
    <property type="entry name" value="AAA"/>
    <property type="match status" value="1"/>
</dbReference>
<evidence type="ECO:0000256" key="1">
    <source>
        <dbReference type="ARBA" id="ARBA00022448"/>
    </source>
</evidence>
<dbReference type="InterPro" id="IPR017871">
    <property type="entry name" value="ABC_transporter-like_CS"/>
</dbReference>
<protein>
    <submittedName>
        <fullName evidence="8">ABC transporter ATP-binding protein</fullName>
    </submittedName>
</protein>
<evidence type="ECO:0000256" key="3">
    <source>
        <dbReference type="ARBA" id="ARBA00022741"/>
    </source>
</evidence>
<dbReference type="PROSITE" id="PS00211">
    <property type="entry name" value="ABC_TRANSPORTER_1"/>
    <property type="match status" value="1"/>
</dbReference>
<dbReference type="Pfam" id="PF00005">
    <property type="entry name" value="ABC_tran"/>
    <property type="match status" value="1"/>
</dbReference>
<dbReference type="PANTHER" id="PTHR43875">
    <property type="entry name" value="MALTODEXTRIN IMPORT ATP-BINDING PROTEIN MSMX"/>
    <property type="match status" value="1"/>
</dbReference>
<evidence type="ECO:0000256" key="4">
    <source>
        <dbReference type="ARBA" id="ARBA00022840"/>
    </source>
</evidence>
<dbReference type="GO" id="GO:0055052">
    <property type="term" value="C:ATP-binding cassette (ABC) transporter complex, substrate-binding subunit-containing"/>
    <property type="evidence" value="ECO:0007669"/>
    <property type="project" value="TreeGrafter"/>
</dbReference>
<dbReference type="InterPro" id="IPR047641">
    <property type="entry name" value="ABC_transpr_MalK/UgpC-like"/>
</dbReference>
<evidence type="ECO:0000256" key="2">
    <source>
        <dbReference type="ARBA" id="ARBA00022475"/>
    </source>
</evidence>
<keyword evidence="3" id="KW-0547">Nucleotide-binding</keyword>
<proteinExistence type="predicted"/>
<dbReference type="Pfam" id="PF08402">
    <property type="entry name" value="TOBE_2"/>
    <property type="match status" value="1"/>
</dbReference>
<keyword evidence="6" id="KW-0472">Membrane</keyword>
<evidence type="ECO:0000256" key="6">
    <source>
        <dbReference type="ARBA" id="ARBA00023136"/>
    </source>
</evidence>
<evidence type="ECO:0000256" key="5">
    <source>
        <dbReference type="ARBA" id="ARBA00022967"/>
    </source>
</evidence>
<dbReference type="InterPro" id="IPR027417">
    <property type="entry name" value="P-loop_NTPase"/>
</dbReference>
<dbReference type="InterPro" id="IPR003439">
    <property type="entry name" value="ABC_transporter-like_ATP-bd"/>
</dbReference>
<dbReference type="EMBL" id="CP053985">
    <property type="protein sequence ID" value="QKH38889.1"/>
    <property type="molecule type" value="Genomic_DNA"/>
</dbReference>
<dbReference type="Gene3D" id="2.40.50.100">
    <property type="match status" value="1"/>
</dbReference>
<organism evidence="8 9">
    <name type="scientific">Achromobacter pestifer</name>
    <dbReference type="NCBI Taxonomy" id="1353889"/>
    <lineage>
        <taxon>Bacteria</taxon>
        <taxon>Pseudomonadati</taxon>
        <taxon>Pseudomonadota</taxon>
        <taxon>Betaproteobacteria</taxon>
        <taxon>Burkholderiales</taxon>
        <taxon>Alcaligenaceae</taxon>
        <taxon>Achromobacter</taxon>
    </lineage>
</organism>
<dbReference type="Proteomes" id="UP000500970">
    <property type="component" value="Chromosome"/>
</dbReference>
<dbReference type="Gene3D" id="3.40.50.300">
    <property type="entry name" value="P-loop containing nucleotide triphosphate hydrolases"/>
    <property type="match status" value="1"/>
</dbReference>
<dbReference type="KEGG" id="apes:FOC84_29730"/>
<dbReference type="InterPro" id="IPR008995">
    <property type="entry name" value="Mo/tungstate-bd_C_term_dom"/>
</dbReference>
<keyword evidence="1" id="KW-0813">Transport</keyword>
<evidence type="ECO:0000259" key="7">
    <source>
        <dbReference type="PROSITE" id="PS50893"/>
    </source>
</evidence>
<keyword evidence="9" id="KW-1185">Reference proteome</keyword>
<dbReference type="InterPro" id="IPR015855">
    <property type="entry name" value="ABC_transpr_MalK-like"/>
</dbReference>
<dbReference type="SUPFAM" id="SSF52540">
    <property type="entry name" value="P-loop containing nucleoside triphosphate hydrolases"/>
    <property type="match status" value="1"/>
</dbReference>
<dbReference type="FunFam" id="3.40.50.300:FF:000042">
    <property type="entry name" value="Maltose/maltodextrin ABC transporter, ATP-binding protein"/>
    <property type="match status" value="1"/>
</dbReference>
<evidence type="ECO:0000313" key="8">
    <source>
        <dbReference type="EMBL" id="QKH38889.1"/>
    </source>
</evidence>
<keyword evidence="4 8" id="KW-0067">ATP-binding</keyword>
<dbReference type="GO" id="GO:0016887">
    <property type="term" value="F:ATP hydrolysis activity"/>
    <property type="evidence" value="ECO:0007669"/>
    <property type="project" value="InterPro"/>
</dbReference>
<dbReference type="CDD" id="cd03301">
    <property type="entry name" value="ABC_MalK_N"/>
    <property type="match status" value="1"/>
</dbReference>
<dbReference type="Gene3D" id="2.40.50.140">
    <property type="entry name" value="Nucleic acid-binding proteins"/>
    <property type="match status" value="1"/>
</dbReference>
<name>A0A7D4E432_9BURK</name>
<dbReference type="GO" id="GO:0140359">
    <property type="term" value="F:ABC-type transporter activity"/>
    <property type="evidence" value="ECO:0007669"/>
    <property type="project" value="InterPro"/>
</dbReference>
<keyword evidence="5" id="KW-1278">Translocase</keyword>
<dbReference type="InterPro" id="IPR012340">
    <property type="entry name" value="NA-bd_OB-fold"/>
</dbReference>
<evidence type="ECO:0000313" key="9">
    <source>
        <dbReference type="Proteomes" id="UP000500970"/>
    </source>
</evidence>
<reference evidence="8 9" key="1">
    <citation type="submission" date="2020-05" db="EMBL/GenBank/DDBJ databases">
        <title>FDA dAtabase for Regulatory Grade micrObial Sequences (FDA-ARGOS): Supporting development and validation of Infectious Disease Dx tests.</title>
        <authorList>
            <person name="Sproer C."/>
            <person name="Gronow S."/>
            <person name="Severitt S."/>
            <person name="Schroder I."/>
            <person name="Tallon L."/>
            <person name="Sadzewicz L."/>
            <person name="Zhao X."/>
            <person name="Vavikolanu K."/>
            <person name="Mehta A."/>
            <person name="Aluvathingal J."/>
            <person name="Nadendla S."/>
            <person name="Myers T."/>
            <person name="Yan Y."/>
            <person name="Sichtig H."/>
        </authorList>
    </citation>
    <scope>NUCLEOTIDE SEQUENCE [LARGE SCALE GENOMIC DNA]</scope>
    <source>
        <strain evidence="8 9">FDAARGOS_790</strain>
    </source>
</reference>
<dbReference type="PANTHER" id="PTHR43875:SF15">
    <property type="entry name" value="TREHALOSE IMPORT ATP-BINDING PROTEIN SUGC"/>
    <property type="match status" value="1"/>
</dbReference>
<dbReference type="GO" id="GO:0008643">
    <property type="term" value="P:carbohydrate transport"/>
    <property type="evidence" value="ECO:0007669"/>
    <property type="project" value="InterPro"/>
</dbReference>